<name>A0AAN6Q8G9_9PEZI</name>
<keyword evidence="2" id="KW-1185">Reference proteome</keyword>
<proteinExistence type="predicted"/>
<comment type="caution">
    <text evidence="1">The sequence shown here is derived from an EMBL/GenBank/DDBJ whole genome shotgun (WGS) entry which is preliminary data.</text>
</comment>
<dbReference type="EMBL" id="MU863625">
    <property type="protein sequence ID" value="KAK4105528.1"/>
    <property type="molecule type" value="Genomic_DNA"/>
</dbReference>
<evidence type="ECO:0000313" key="1">
    <source>
        <dbReference type="EMBL" id="KAK4105528.1"/>
    </source>
</evidence>
<reference evidence="1" key="1">
    <citation type="journal article" date="2023" name="Mol. Phylogenet. Evol.">
        <title>Genome-scale phylogeny and comparative genomics of the fungal order Sordariales.</title>
        <authorList>
            <person name="Hensen N."/>
            <person name="Bonometti L."/>
            <person name="Westerberg I."/>
            <person name="Brannstrom I.O."/>
            <person name="Guillou S."/>
            <person name="Cros-Aarteil S."/>
            <person name="Calhoun S."/>
            <person name="Haridas S."/>
            <person name="Kuo A."/>
            <person name="Mondo S."/>
            <person name="Pangilinan J."/>
            <person name="Riley R."/>
            <person name="LaButti K."/>
            <person name="Andreopoulos B."/>
            <person name="Lipzen A."/>
            <person name="Chen C."/>
            <person name="Yan M."/>
            <person name="Daum C."/>
            <person name="Ng V."/>
            <person name="Clum A."/>
            <person name="Steindorff A."/>
            <person name="Ohm R.A."/>
            <person name="Martin F."/>
            <person name="Silar P."/>
            <person name="Natvig D.O."/>
            <person name="Lalanne C."/>
            <person name="Gautier V."/>
            <person name="Ament-Velasquez S.L."/>
            <person name="Kruys A."/>
            <person name="Hutchinson M.I."/>
            <person name="Powell A.J."/>
            <person name="Barry K."/>
            <person name="Miller A.N."/>
            <person name="Grigoriev I.V."/>
            <person name="Debuchy R."/>
            <person name="Gladieux P."/>
            <person name="Hiltunen Thoren M."/>
            <person name="Johannesson H."/>
        </authorList>
    </citation>
    <scope>NUCLEOTIDE SEQUENCE</scope>
    <source>
        <strain evidence="1">CBS 757.83</strain>
    </source>
</reference>
<gene>
    <name evidence="1" type="ORF">N658DRAFT_122848</name>
</gene>
<accession>A0AAN6Q8G9</accession>
<reference evidence="1" key="2">
    <citation type="submission" date="2023-05" db="EMBL/GenBank/DDBJ databases">
        <authorList>
            <consortium name="Lawrence Berkeley National Laboratory"/>
            <person name="Steindorff A."/>
            <person name="Hensen N."/>
            <person name="Bonometti L."/>
            <person name="Westerberg I."/>
            <person name="Brannstrom I.O."/>
            <person name="Guillou S."/>
            <person name="Cros-Aarteil S."/>
            <person name="Calhoun S."/>
            <person name="Haridas S."/>
            <person name="Kuo A."/>
            <person name="Mondo S."/>
            <person name="Pangilinan J."/>
            <person name="Riley R."/>
            <person name="Labutti K."/>
            <person name="Andreopoulos B."/>
            <person name="Lipzen A."/>
            <person name="Chen C."/>
            <person name="Yanf M."/>
            <person name="Daum C."/>
            <person name="Ng V."/>
            <person name="Clum A."/>
            <person name="Ohm R."/>
            <person name="Martin F."/>
            <person name="Silar P."/>
            <person name="Natvig D."/>
            <person name="Lalanne C."/>
            <person name="Gautier V."/>
            <person name="Ament-Velasquez S.L."/>
            <person name="Kruys A."/>
            <person name="Hutchinson M.I."/>
            <person name="Powell A.J."/>
            <person name="Barry K."/>
            <person name="Miller A.N."/>
            <person name="Grigoriev I.V."/>
            <person name="Debuchy R."/>
            <person name="Gladieux P."/>
            <person name="Thoren M.H."/>
            <person name="Johannesson H."/>
        </authorList>
    </citation>
    <scope>NUCLEOTIDE SEQUENCE</scope>
    <source>
        <strain evidence="1">CBS 757.83</strain>
    </source>
</reference>
<dbReference type="Proteomes" id="UP001305647">
    <property type="component" value="Unassembled WGS sequence"/>
</dbReference>
<evidence type="ECO:0000313" key="2">
    <source>
        <dbReference type="Proteomes" id="UP001305647"/>
    </source>
</evidence>
<protein>
    <submittedName>
        <fullName evidence="1">Uncharacterized protein</fullName>
    </submittedName>
</protein>
<dbReference type="AlphaFoldDB" id="A0AAN6Q8G9"/>
<sequence>MLFSPKHLTSNTLGSWREWPMSDSPFSCTAIIWATSTCRVRVMATASAAFRKLASSLWPAREGQDSGGPRQYLVIGRGSAASEWCPPCADQQQLRSRCIVHVMSCLVP</sequence>
<organism evidence="1 2">
    <name type="scientific">Parathielavia hyrcaniae</name>
    <dbReference type="NCBI Taxonomy" id="113614"/>
    <lineage>
        <taxon>Eukaryota</taxon>
        <taxon>Fungi</taxon>
        <taxon>Dikarya</taxon>
        <taxon>Ascomycota</taxon>
        <taxon>Pezizomycotina</taxon>
        <taxon>Sordariomycetes</taxon>
        <taxon>Sordariomycetidae</taxon>
        <taxon>Sordariales</taxon>
        <taxon>Chaetomiaceae</taxon>
        <taxon>Parathielavia</taxon>
    </lineage>
</organism>